<evidence type="ECO:0000313" key="6">
    <source>
        <dbReference type="Proteomes" id="UP000023152"/>
    </source>
</evidence>
<evidence type="ECO:0000256" key="1">
    <source>
        <dbReference type="ARBA" id="ARBA00022737"/>
    </source>
</evidence>
<dbReference type="AlphaFoldDB" id="X6MWT1"/>
<dbReference type="EMBL" id="ASPP01015509">
    <property type="protein sequence ID" value="ETO18101.1"/>
    <property type="molecule type" value="Genomic_DNA"/>
</dbReference>
<dbReference type="GO" id="GO:0085020">
    <property type="term" value="P:protein K6-linked ubiquitination"/>
    <property type="evidence" value="ECO:0007669"/>
    <property type="project" value="TreeGrafter"/>
</dbReference>
<protein>
    <submittedName>
        <fullName evidence="5">Uncharacterized protein</fullName>
    </submittedName>
</protein>
<dbReference type="PANTHER" id="PTHR24171">
    <property type="entry name" value="ANKYRIN REPEAT DOMAIN-CONTAINING PROTEIN 39-RELATED"/>
    <property type="match status" value="1"/>
</dbReference>
<organism evidence="5 6">
    <name type="scientific">Reticulomyxa filosa</name>
    <dbReference type="NCBI Taxonomy" id="46433"/>
    <lineage>
        <taxon>Eukaryota</taxon>
        <taxon>Sar</taxon>
        <taxon>Rhizaria</taxon>
        <taxon>Retaria</taxon>
        <taxon>Foraminifera</taxon>
        <taxon>Monothalamids</taxon>
        <taxon>Reticulomyxidae</taxon>
        <taxon>Reticulomyxa</taxon>
    </lineage>
</organism>
<dbReference type="InterPro" id="IPR002110">
    <property type="entry name" value="Ankyrin_rpt"/>
</dbReference>
<name>X6MWT1_RETFI</name>
<keyword evidence="6" id="KW-1185">Reference proteome</keyword>
<feature type="repeat" description="ANK" evidence="3">
    <location>
        <begin position="293"/>
        <end position="325"/>
    </location>
</feature>
<proteinExistence type="predicted"/>
<dbReference type="InterPro" id="IPR036770">
    <property type="entry name" value="Ankyrin_rpt-contain_sf"/>
</dbReference>
<dbReference type="OrthoDB" id="9995210at2759"/>
<feature type="repeat" description="ANK" evidence="3">
    <location>
        <begin position="196"/>
        <end position="228"/>
    </location>
</feature>
<feature type="compositionally biased region" description="Basic and acidic residues" evidence="4">
    <location>
        <begin position="37"/>
        <end position="50"/>
    </location>
</feature>
<keyword evidence="1" id="KW-0677">Repeat</keyword>
<dbReference type="Gene3D" id="1.25.40.20">
    <property type="entry name" value="Ankyrin repeat-containing domain"/>
    <property type="match status" value="2"/>
</dbReference>
<evidence type="ECO:0000256" key="3">
    <source>
        <dbReference type="PROSITE-ProRule" id="PRU00023"/>
    </source>
</evidence>
<evidence type="ECO:0000256" key="2">
    <source>
        <dbReference type="ARBA" id="ARBA00023043"/>
    </source>
</evidence>
<feature type="region of interest" description="Disordered" evidence="4">
    <location>
        <begin position="37"/>
        <end position="66"/>
    </location>
</feature>
<dbReference type="Proteomes" id="UP000023152">
    <property type="component" value="Unassembled WGS sequence"/>
</dbReference>
<dbReference type="PROSITE" id="PS50297">
    <property type="entry name" value="ANK_REP_REGION"/>
    <property type="match status" value="1"/>
</dbReference>
<reference evidence="5 6" key="1">
    <citation type="journal article" date="2013" name="Curr. Biol.">
        <title>The Genome of the Foraminiferan Reticulomyxa filosa.</title>
        <authorList>
            <person name="Glockner G."/>
            <person name="Hulsmann N."/>
            <person name="Schleicher M."/>
            <person name="Noegel A.A."/>
            <person name="Eichinger L."/>
            <person name="Gallinger C."/>
            <person name="Pawlowski J."/>
            <person name="Sierra R."/>
            <person name="Euteneuer U."/>
            <person name="Pillet L."/>
            <person name="Moustafa A."/>
            <person name="Platzer M."/>
            <person name="Groth M."/>
            <person name="Szafranski K."/>
            <person name="Schliwa M."/>
        </authorList>
    </citation>
    <scope>NUCLEOTIDE SEQUENCE [LARGE SCALE GENOMIC DNA]</scope>
</reference>
<feature type="region of interest" description="Disordered" evidence="4">
    <location>
        <begin position="94"/>
        <end position="122"/>
    </location>
</feature>
<dbReference type="SMART" id="SM00248">
    <property type="entry name" value="ANK"/>
    <property type="match status" value="5"/>
</dbReference>
<dbReference type="GO" id="GO:0004842">
    <property type="term" value="F:ubiquitin-protein transferase activity"/>
    <property type="evidence" value="ECO:0007669"/>
    <property type="project" value="TreeGrafter"/>
</dbReference>
<dbReference type="Pfam" id="PF12796">
    <property type="entry name" value="Ank_2"/>
    <property type="match status" value="2"/>
</dbReference>
<dbReference type="PROSITE" id="PS50088">
    <property type="entry name" value="ANK_REPEAT"/>
    <property type="match status" value="2"/>
</dbReference>
<accession>X6MWT1</accession>
<evidence type="ECO:0000313" key="5">
    <source>
        <dbReference type="EMBL" id="ETO18101.1"/>
    </source>
</evidence>
<dbReference type="OMA" id="GANTDTH"/>
<dbReference type="SUPFAM" id="SSF48403">
    <property type="entry name" value="Ankyrin repeat"/>
    <property type="match status" value="1"/>
</dbReference>
<gene>
    <name evidence="5" type="ORF">RFI_19189</name>
</gene>
<comment type="caution">
    <text evidence="5">The sequence shown here is derived from an EMBL/GenBank/DDBJ whole genome shotgun (WGS) entry which is preliminary data.</text>
</comment>
<dbReference type="PANTHER" id="PTHR24171:SF8">
    <property type="entry name" value="BRCA1-ASSOCIATED RING DOMAIN PROTEIN 1"/>
    <property type="match status" value="1"/>
</dbReference>
<keyword evidence="2 3" id="KW-0040">ANK repeat</keyword>
<sequence>MIVQDDENSLVELIDGKDEQWFAKQVIYETIIISSPCKREKERESNKSEKEEEEEEEEESKDKGKKEIELIEMSSESTRLLLLRPMIAMKGSKSILRADNTGTSSQDLSSPHSRHKKPSKRDGLMLRNSIFDSQMKRVHLRARNTQEVFNLMVKEEGLVHLHKLDADIFELVSKGNIKELKLLYRKGQDLNIINYDTRNLLHIACCGDNLAMIQWLVEHNVNINLRDCQLQTPLYEAMRVGKPEIIKFLKDNGAVSVSGFVGSKFCELGSKGDVQGLHKLIKTKEDLSIGDYDSRTALHLACCEGQFECVQWLVRHGSDINARDRFGNTPLHDAIRYNHTDIKEFLENFTLRK</sequence>
<evidence type="ECO:0000256" key="4">
    <source>
        <dbReference type="SAM" id="MobiDB-lite"/>
    </source>
</evidence>